<sequence length="167" mass="18646">MAKITSLEGYAKPGSVLYCDIRFWVAHSGIYIGDNLIAEVTDKDGKAYIRYAHPRHFLTRLEDERDGKLKEGGKIYIACGKDGNLLGLEKVAQRARTAVESAGSRARGKEYAWFPIDDSELNCHKFSAGCLLGNFKNDCGSFEKLKEAIRKTYGEFKWIDVEIGANS</sequence>
<dbReference type="EMBL" id="AP024819">
    <property type="protein sequence ID" value="BCZ19687.1"/>
    <property type="molecule type" value="Genomic_DNA"/>
</dbReference>
<protein>
    <recommendedName>
        <fullName evidence="3">LRAT domain-containing protein</fullName>
    </recommendedName>
</protein>
<dbReference type="Proteomes" id="UP000826146">
    <property type="component" value="Chromosome"/>
</dbReference>
<organism evidence="1 2">
    <name type="scientific">Helicobacter gastrofelis</name>
    <dbReference type="NCBI Taxonomy" id="2849642"/>
    <lineage>
        <taxon>Bacteria</taxon>
        <taxon>Pseudomonadati</taxon>
        <taxon>Campylobacterota</taxon>
        <taxon>Epsilonproteobacteria</taxon>
        <taxon>Campylobacterales</taxon>
        <taxon>Helicobacteraceae</taxon>
        <taxon>Helicobacter</taxon>
    </lineage>
</organism>
<name>A0ABM7SIA8_9HELI</name>
<proteinExistence type="predicted"/>
<evidence type="ECO:0008006" key="3">
    <source>
        <dbReference type="Google" id="ProtNLM"/>
    </source>
</evidence>
<evidence type="ECO:0000313" key="2">
    <source>
        <dbReference type="Proteomes" id="UP000826146"/>
    </source>
</evidence>
<keyword evidence="2" id="KW-1185">Reference proteome</keyword>
<dbReference type="RefSeq" id="WP_221271525.1">
    <property type="nucleotide sequence ID" value="NZ_AP024819.1"/>
</dbReference>
<evidence type="ECO:0000313" key="1">
    <source>
        <dbReference type="EMBL" id="BCZ19687.1"/>
    </source>
</evidence>
<accession>A0ABM7SIA8</accession>
<gene>
    <name evidence="1" type="ORF">NHP190012_13290</name>
</gene>
<reference evidence="1 2" key="1">
    <citation type="submission" date="2021-07" db="EMBL/GenBank/DDBJ databases">
        <title>Novel Helicobacter sp. Isolated from a cat.</title>
        <authorList>
            <person name="Rimbara E."/>
            <person name="Suzuki M."/>
        </authorList>
    </citation>
    <scope>NUCLEOTIDE SEQUENCE [LARGE SCALE GENOMIC DNA]</scope>
    <source>
        <strain evidence="2">NHP19-012</strain>
    </source>
</reference>